<reference evidence="1" key="1">
    <citation type="submission" date="2023-11" db="EMBL/GenBank/DDBJ databases">
        <authorList>
            <person name="De Vega J J."/>
            <person name="De Vega J J."/>
        </authorList>
    </citation>
    <scope>NUCLEOTIDE SEQUENCE</scope>
</reference>
<dbReference type="EMBL" id="CAVNYO010000399">
    <property type="protein sequence ID" value="CAK5273907.1"/>
    <property type="molecule type" value="Genomic_DNA"/>
</dbReference>
<protein>
    <submittedName>
        <fullName evidence="1">Uncharacterized protein</fullName>
    </submittedName>
</protein>
<proteinExistence type="predicted"/>
<sequence length="248" mass="28206">MGNISSLFESAPEEHMASYAIQLEQQRPVVVWPPTADALPGHVRVEFYAHRFKVRHKLRADISSTIRVEPSGDLSLFALRKLWGLETCMIIDPDNLQLGFPHDPNVLPANVVQELICRHGCIKVIEPYVSADTLAYRQLRQIAMALCSVVFSWLTLVRLDFEKDQKLLARHFSGYIQQPFNPERTRLEFLRAIGWSIGAAELLSMFISVREDGWLVICWSVVVTSAFIAGCSEHFYNLKHDVLIPTLC</sequence>
<dbReference type="AlphaFoldDB" id="A0AAD2HDY0"/>
<evidence type="ECO:0000313" key="1">
    <source>
        <dbReference type="EMBL" id="CAK5273907.1"/>
    </source>
</evidence>
<organism evidence="1 2">
    <name type="scientific">Mycena citricolor</name>
    <dbReference type="NCBI Taxonomy" id="2018698"/>
    <lineage>
        <taxon>Eukaryota</taxon>
        <taxon>Fungi</taxon>
        <taxon>Dikarya</taxon>
        <taxon>Basidiomycota</taxon>
        <taxon>Agaricomycotina</taxon>
        <taxon>Agaricomycetes</taxon>
        <taxon>Agaricomycetidae</taxon>
        <taxon>Agaricales</taxon>
        <taxon>Marasmiineae</taxon>
        <taxon>Mycenaceae</taxon>
        <taxon>Mycena</taxon>
    </lineage>
</organism>
<name>A0AAD2HDY0_9AGAR</name>
<accession>A0AAD2HDY0</accession>
<gene>
    <name evidence="1" type="ORF">MYCIT1_LOCUS20718</name>
</gene>
<keyword evidence="2" id="KW-1185">Reference proteome</keyword>
<dbReference type="Proteomes" id="UP001295794">
    <property type="component" value="Unassembled WGS sequence"/>
</dbReference>
<evidence type="ECO:0000313" key="2">
    <source>
        <dbReference type="Proteomes" id="UP001295794"/>
    </source>
</evidence>
<comment type="caution">
    <text evidence="1">The sequence shown here is derived from an EMBL/GenBank/DDBJ whole genome shotgun (WGS) entry which is preliminary data.</text>
</comment>